<dbReference type="GO" id="GO:0016757">
    <property type="term" value="F:glycosyltransferase activity"/>
    <property type="evidence" value="ECO:0007669"/>
    <property type="project" value="UniProtKB-KW"/>
</dbReference>
<sequence length="361" mass="39579">MSEPRSPVMDGTHVTVVMPAHNEADRIAAALESLHRQTRRPDSVIVVADNCADDTAGVAAAHRAEVVETIGNTHKKAGALNQVLGELLPLRGAGDAILVMDADSMLAPRFIEVALATLSGDAQVGAVGGIFLGEPGGGLLGELQRNEYARYQRQIARRADDALVLTGTATLHRVAVLRRLLEQRGQVYDTHALTEDNEITLAIKSMGLRCVSPPECIVVTEVMPTWRDLWRQRLRWQRGALENLRSYGLTRVTRPYALQQAGMAFGVVAMWLYLAYTAHIIAIGAFGIHPLWTPLGLIFVAERVVTVWHRGARGRVLAAPVLIEWIYDLFLQGVLLRSAVDVVLRRPAAWHHVQTTTSVAR</sequence>
<keyword evidence="4" id="KW-1133">Transmembrane helix</keyword>
<feature type="transmembrane region" description="Helical" evidence="4">
    <location>
        <begin position="280"/>
        <end position="301"/>
    </location>
</feature>
<feature type="transmembrane region" description="Helical" evidence="4">
    <location>
        <begin position="256"/>
        <end position="274"/>
    </location>
</feature>
<dbReference type="EMBL" id="JAAGOA010000021">
    <property type="protein sequence ID" value="NEE03299.1"/>
    <property type="molecule type" value="Genomic_DNA"/>
</dbReference>
<comment type="caution">
    <text evidence="5">The sequence shown here is derived from an EMBL/GenBank/DDBJ whole genome shotgun (WGS) entry which is preliminary data.</text>
</comment>
<gene>
    <name evidence="5" type="ORF">G1H10_24325</name>
</gene>
<dbReference type="PANTHER" id="PTHR43630">
    <property type="entry name" value="POLY-BETA-1,6-N-ACETYL-D-GLUCOSAMINE SYNTHASE"/>
    <property type="match status" value="1"/>
</dbReference>
<dbReference type="AlphaFoldDB" id="A0A6L9SE62"/>
<dbReference type="Proteomes" id="UP000475214">
    <property type="component" value="Unassembled WGS sequence"/>
</dbReference>
<keyword evidence="4" id="KW-0472">Membrane</keyword>
<evidence type="ECO:0000256" key="2">
    <source>
        <dbReference type="ARBA" id="ARBA00022676"/>
    </source>
</evidence>
<comment type="similarity">
    <text evidence="1">Belongs to the glycosyltransferase 2 family.</text>
</comment>
<accession>A0A6L9SE62</accession>
<dbReference type="CDD" id="cd06423">
    <property type="entry name" value="CESA_like"/>
    <property type="match status" value="1"/>
</dbReference>
<evidence type="ECO:0000313" key="6">
    <source>
        <dbReference type="Proteomes" id="UP000475214"/>
    </source>
</evidence>
<reference evidence="5 6" key="1">
    <citation type="submission" date="2020-02" db="EMBL/GenBank/DDBJ databases">
        <authorList>
            <person name="Li X.-J."/>
            <person name="Han X.-M."/>
        </authorList>
    </citation>
    <scope>NUCLEOTIDE SEQUENCE [LARGE SCALE GENOMIC DNA]</scope>
    <source>
        <strain evidence="5 6">CCTCC AB 2017055</strain>
    </source>
</reference>
<dbReference type="Gene3D" id="3.90.550.10">
    <property type="entry name" value="Spore Coat Polysaccharide Biosynthesis Protein SpsA, Chain A"/>
    <property type="match status" value="1"/>
</dbReference>
<dbReference type="SUPFAM" id="SSF53448">
    <property type="entry name" value="Nucleotide-diphospho-sugar transferases"/>
    <property type="match status" value="1"/>
</dbReference>
<proteinExistence type="inferred from homology"/>
<dbReference type="PANTHER" id="PTHR43630:SF1">
    <property type="entry name" value="POLY-BETA-1,6-N-ACETYL-D-GLUCOSAMINE SYNTHASE"/>
    <property type="match status" value="1"/>
</dbReference>
<name>A0A6L9SE62_9ACTN</name>
<protein>
    <submittedName>
        <fullName evidence="5">Glycosyltransferase family 2 protein</fullName>
    </submittedName>
</protein>
<evidence type="ECO:0000313" key="5">
    <source>
        <dbReference type="EMBL" id="NEE03299.1"/>
    </source>
</evidence>
<organism evidence="5 6">
    <name type="scientific">Phytoactinopolyspora halotolerans</name>
    <dbReference type="NCBI Taxonomy" id="1981512"/>
    <lineage>
        <taxon>Bacteria</taxon>
        <taxon>Bacillati</taxon>
        <taxon>Actinomycetota</taxon>
        <taxon>Actinomycetes</taxon>
        <taxon>Jiangellales</taxon>
        <taxon>Jiangellaceae</taxon>
        <taxon>Phytoactinopolyspora</taxon>
    </lineage>
</organism>
<keyword evidence="2" id="KW-0328">Glycosyltransferase</keyword>
<dbReference type="Pfam" id="PF13641">
    <property type="entry name" value="Glyco_tranf_2_3"/>
    <property type="match status" value="1"/>
</dbReference>
<dbReference type="InterPro" id="IPR029044">
    <property type="entry name" value="Nucleotide-diphossugar_trans"/>
</dbReference>
<evidence type="ECO:0000256" key="3">
    <source>
        <dbReference type="ARBA" id="ARBA00022679"/>
    </source>
</evidence>
<keyword evidence="3 5" id="KW-0808">Transferase</keyword>
<evidence type="ECO:0000256" key="4">
    <source>
        <dbReference type="SAM" id="Phobius"/>
    </source>
</evidence>
<keyword evidence="4" id="KW-0812">Transmembrane</keyword>
<keyword evidence="6" id="KW-1185">Reference proteome</keyword>
<evidence type="ECO:0000256" key="1">
    <source>
        <dbReference type="ARBA" id="ARBA00006739"/>
    </source>
</evidence>